<keyword evidence="2" id="KW-1003">Cell membrane</keyword>
<evidence type="ECO:0000313" key="11">
    <source>
        <dbReference type="Proteomes" id="UP001139150"/>
    </source>
</evidence>
<reference evidence="10" key="1">
    <citation type="submission" date="2022-02" db="EMBL/GenBank/DDBJ databases">
        <title>Halalkalibacter sp. nov. isolated from Lonar Lake, India.</title>
        <authorList>
            <person name="Joshi A."/>
            <person name="Thite S."/>
            <person name="Lodha T."/>
        </authorList>
    </citation>
    <scope>NUCLEOTIDE SEQUENCE</scope>
    <source>
        <strain evidence="10">MEB205</strain>
    </source>
</reference>
<evidence type="ECO:0000259" key="8">
    <source>
        <dbReference type="PROSITE" id="PS50111"/>
    </source>
</evidence>
<protein>
    <submittedName>
        <fullName evidence="10">Methyl-accepting chemotaxis protein</fullName>
    </submittedName>
</protein>
<keyword evidence="7" id="KW-0812">Transmembrane</keyword>
<dbReference type="PANTHER" id="PTHR32089:SF112">
    <property type="entry name" value="LYSOZYME-LIKE PROTEIN-RELATED"/>
    <property type="match status" value="1"/>
</dbReference>
<feature type="transmembrane region" description="Helical" evidence="7">
    <location>
        <begin position="181"/>
        <end position="206"/>
    </location>
</feature>
<organism evidence="10 11">
    <name type="scientific">Halalkalibacter alkaliphilus</name>
    <dbReference type="NCBI Taxonomy" id="2917993"/>
    <lineage>
        <taxon>Bacteria</taxon>
        <taxon>Bacillati</taxon>
        <taxon>Bacillota</taxon>
        <taxon>Bacilli</taxon>
        <taxon>Bacillales</taxon>
        <taxon>Bacillaceae</taxon>
        <taxon>Halalkalibacter</taxon>
    </lineage>
</organism>
<evidence type="ECO:0000256" key="6">
    <source>
        <dbReference type="PROSITE-ProRule" id="PRU00284"/>
    </source>
</evidence>
<evidence type="ECO:0000256" key="3">
    <source>
        <dbReference type="ARBA" id="ARBA00023136"/>
    </source>
</evidence>
<keyword evidence="11" id="KW-1185">Reference proteome</keyword>
<keyword evidence="7" id="KW-1133">Transmembrane helix</keyword>
<dbReference type="EMBL" id="JAKRYL010000036">
    <property type="protein sequence ID" value="MCL7749706.1"/>
    <property type="molecule type" value="Genomic_DNA"/>
</dbReference>
<comment type="subcellular location">
    <subcellularLocation>
        <location evidence="1">Cell membrane</location>
    </subcellularLocation>
</comment>
<dbReference type="PROSITE" id="PS50111">
    <property type="entry name" value="CHEMOTAXIS_TRANSDUC_2"/>
    <property type="match status" value="1"/>
</dbReference>
<dbReference type="GO" id="GO:0005886">
    <property type="term" value="C:plasma membrane"/>
    <property type="evidence" value="ECO:0007669"/>
    <property type="project" value="UniProtKB-SubCell"/>
</dbReference>
<dbReference type="CDD" id="cd11386">
    <property type="entry name" value="MCP_signal"/>
    <property type="match status" value="1"/>
</dbReference>
<accession>A0A9X2I7C2</accession>
<evidence type="ECO:0000256" key="4">
    <source>
        <dbReference type="ARBA" id="ARBA00023224"/>
    </source>
</evidence>
<evidence type="ECO:0000256" key="2">
    <source>
        <dbReference type="ARBA" id="ARBA00022475"/>
    </source>
</evidence>
<dbReference type="Pfam" id="PF00015">
    <property type="entry name" value="MCPsignal"/>
    <property type="match status" value="1"/>
</dbReference>
<dbReference type="Proteomes" id="UP001139150">
    <property type="component" value="Unassembled WGS sequence"/>
</dbReference>
<dbReference type="PANTHER" id="PTHR32089">
    <property type="entry name" value="METHYL-ACCEPTING CHEMOTAXIS PROTEIN MCPB"/>
    <property type="match status" value="1"/>
</dbReference>
<evidence type="ECO:0000313" key="10">
    <source>
        <dbReference type="EMBL" id="MCL7749706.1"/>
    </source>
</evidence>
<evidence type="ECO:0000256" key="1">
    <source>
        <dbReference type="ARBA" id="ARBA00004236"/>
    </source>
</evidence>
<comment type="caution">
    <text evidence="10">The sequence shown here is derived from an EMBL/GenBank/DDBJ whole genome shotgun (WGS) entry which is preliminary data.</text>
</comment>
<dbReference type="SUPFAM" id="SSF58104">
    <property type="entry name" value="Methyl-accepting chemotaxis protein (MCP) signaling domain"/>
    <property type="match status" value="1"/>
</dbReference>
<feature type="domain" description="Methyl-accepting transducer" evidence="8">
    <location>
        <begin position="282"/>
        <end position="518"/>
    </location>
</feature>
<dbReference type="Gene3D" id="1.10.287.950">
    <property type="entry name" value="Methyl-accepting chemotaxis protein"/>
    <property type="match status" value="1"/>
</dbReference>
<feature type="domain" description="HAMP" evidence="9">
    <location>
        <begin position="207"/>
        <end position="263"/>
    </location>
</feature>
<dbReference type="InterPro" id="IPR004089">
    <property type="entry name" value="MCPsignal_dom"/>
</dbReference>
<dbReference type="SMART" id="SM00283">
    <property type="entry name" value="MA"/>
    <property type="match status" value="1"/>
</dbReference>
<dbReference type="AlphaFoldDB" id="A0A9X2I7C2"/>
<feature type="transmembrane region" description="Helical" evidence="7">
    <location>
        <begin position="7"/>
        <end position="26"/>
    </location>
</feature>
<dbReference type="GO" id="GO:0007165">
    <property type="term" value="P:signal transduction"/>
    <property type="evidence" value="ECO:0007669"/>
    <property type="project" value="UniProtKB-KW"/>
</dbReference>
<name>A0A9X2I7C2_9BACI</name>
<proteinExistence type="inferred from homology"/>
<evidence type="ECO:0000259" key="9">
    <source>
        <dbReference type="PROSITE" id="PS50885"/>
    </source>
</evidence>
<keyword evidence="3 7" id="KW-0472">Membrane</keyword>
<keyword evidence="4 6" id="KW-0807">Transducer</keyword>
<dbReference type="SMART" id="SM00304">
    <property type="entry name" value="HAMP"/>
    <property type="match status" value="1"/>
</dbReference>
<sequence length="569" mass="62069">MTKITKKLGLIIISMMLVCIATISFSNYKISYDKVKEAAGIELYGCANITTGLLDTAIIDQLANGDFSKATEMGELISWTVQHKDIFSSQYILSLNGTILAADKNLQQQGFTYGDSFYIDDEALHHLTVMKHPTYSDVYDFGDMKRLTGYAPIFKDHDPTQEVIAISAIDFDAKIISERTWSMIGGGILVGMIPVLLVGVITILLIGRTIQPLIRLNQYAQQVSDGDFTIEPLKVKHKNRQDEIDELTTNFNGFVTNFKSILKEVSKNSDRVFESSKIISQGSEQVSASVEKISHHLQDVANGNKTQADSTIFIDTSVSTISNEFSTIGEKIKRVSELSNVTTTQANSGNVIVEKAIGQMHSINEHTEVTVDVISKLNDKANEIQQIVSLITGFAEQTNLLALNASIEAARAGSHGAGFAVVAQEVRKLAEESGKATTQIASLINEIKSETNTAVSVVEDGSQSVKEGLALVENASNSFKEISTSIYEITNDISEVDKLSSEINRNIKEIAGTIEGIKTISIKNVENVQHVAQSTEVQSATMQEIVASINNLVLTAEALLSEVSRFKTK</sequence>
<dbReference type="RefSeq" id="WP_250098563.1">
    <property type="nucleotide sequence ID" value="NZ_JAKRYL010000036.1"/>
</dbReference>
<dbReference type="PROSITE" id="PS50885">
    <property type="entry name" value="HAMP"/>
    <property type="match status" value="1"/>
</dbReference>
<evidence type="ECO:0000256" key="5">
    <source>
        <dbReference type="ARBA" id="ARBA00029447"/>
    </source>
</evidence>
<dbReference type="Pfam" id="PF00672">
    <property type="entry name" value="HAMP"/>
    <property type="match status" value="1"/>
</dbReference>
<gene>
    <name evidence="10" type="ORF">MF646_21565</name>
</gene>
<dbReference type="CDD" id="cd06225">
    <property type="entry name" value="HAMP"/>
    <property type="match status" value="1"/>
</dbReference>
<evidence type="ECO:0000256" key="7">
    <source>
        <dbReference type="SAM" id="Phobius"/>
    </source>
</evidence>
<comment type="similarity">
    <text evidence="5">Belongs to the methyl-accepting chemotaxis (MCP) protein family.</text>
</comment>
<dbReference type="InterPro" id="IPR003660">
    <property type="entry name" value="HAMP_dom"/>
</dbReference>